<dbReference type="EMBL" id="LASV01000798">
    <property type="protein sequence ID" value="KKA16272.1"/>
    <property type="molecule type" value="Genomic_DNA"/>
</dbReference>
<comment type="caution">
    <text evidence="2">The sequence shown here is derived from an EMBL/GenBank/DDBJ whole genome shotgun (WGS) entry which is preliminary data.</text>
</comment>
<feature type="region of interest" description="Disordered" evidence="1">
    <location>
        <begin position="278"/>
        <end position="303"/>
    </location>
</feature>
<accession>A0A0F4YDH8</accession>
<gene>
    <name evidence="2" type="ORF">T310_10127</name>
</gene>
<organism evidence="2 3">
    <name type="scientific">Rasamsonia emersonii (strain ATCC 16479 / CBS 393.64 / IMI 116815)</name>
    <dbReference type="NCBI Taxonomy" id="1408163"/>
    <lineage>
        <taxon>Eukaryota</taxon>
        <taxon>Fungi</taxon>
        <taxon>Dikarya</taxon>
        <taxon>Ascomycota</taxon>
        <taxon>Pezizomycotina</taxon>
        <taxon>Eurotiomycetes</taxon>
        <taxon>Eurotiomycetidae</taxon>
        <taxon>Eurotiales</taxon>
        <taxon>Trichocomaceae</taxon>
        <taxon>Rasamsonia</taxon>
    </lineage>
</organism>
<name>A0A0F4YDH8_RASE3</name>
<evidence type="ECO:0000313" key="2">
    <source>
        <dbReference type="EMBL" id="KKA16272.1"/>
    </source>
</evidence>
<protein>
    <submittedName>
        <fullName evidence="2">Uncharacterized protein</fullName>
    </submittedName>
</protein>
<keyword evidence="3" id="KW-1185">Reference proteome</keyword>
<dbReference type="RefSeq" id="XP_013322884.1">
    <property type="nucleotide sequence ID" value="XM_013467430.1"/>
</dbReference>
<dbReference type="STRING" id="1408163.A0A0F4YDH8"/>
<dbReference type="Proteomes" id="UP000053958">
    <property type="component" value="Unassembled WGS sequence"/>
</dbReference>
<dbReference type="AlphaFoldDB" id="A0A0F4YDH8"/>
<evidence type="ECO:0000256" key="1">
    <source>
        <dbReference type="SAM" id="MobiDB-lite"/>
    </source>
</evidence>
<dbReference type="OrthoDB" id="288942at2759"/>
<evidence type="ECO:0000313" key="3">
    <source>
        <dbReference type="Proteomes" id="UP000053958"/>
    </source>
</evidence>
<dbReference type="GeneID" id="25313193"/>
<proteinExistence type="predicted"/>
<reference evidence="2 3" key="1">
    <citation type="submission" date="2015-04" db="EMBL/GenBank/DDBJ databases">
        <authorList>
            <person name="Heijne W.H."/>
            <person name="Fedorova N.D."/>
            <person name="Nierman W.C."/>
            <person name="Vollebregt A.W."/>
            <person name="Zhao Z."/>
            <person name="Wu L."/>
            <person name="Kumar M."/>
            <person name="Stam H."/>
            <person name="van den Berg M.A."/>
            <person name="Pel H.J."/>
        </authorList>
    </citation>
    <scope>NUCLEOTIDE SEQUENCE [LARGE SCALE GENOMIC DNA]</scope>
    <source>
        <strain evidence="2 3">CBS 393.64</strain>
    </source>
</reference>
<sequence length="348" mass="41024">MDHSHLNPPSFSTYLDQLQSPLFSVLPAEVRSEIFAFALTDFEDLSVPYSKETCYRRPGYDAPRRTRTELLRTCKRVFQEAWFMPFAYAEHALYLTSPDRAPRRHITVERMQRYLDILHASRREDVKINHARIFAQLWALEPGDRLQRVLNMQHFYPRRITITLRYTDFWYWEANEPLRVAAKWVNICRFPNSLTRLSIDFESIERRKEEVNYIAKEAAERWHFRRQDGTVLSACQAETSIMKWTGSSIWGGQRWIRDEVRPNELDYHAVTVTWRPAPSDGDVPEECPDLSVPRTFPRPPVPNPNRGEAWLELDDLRAANVPPDATADEAYAAIVELHRQRQRARRVR</sequence>